<proteinExistence type="predicted"/>
<dbReference type="Pfam" id="PF02540">
    <property type="entry name" value="NAD_synthase"/>
    <property type="match status" value="1"/>
</dbReference>
<dbReference type="NCBIfam" id="TIGR00888">
    <property type="entry name" value="guaA_Nterm"/>
    <property type="match status" value="1"/>
</dbReference>
<dbReference type="PRINTS" id="PR00096">
    <property type="entry name" value="GATASE"/>
</dbReference>
<dbReference type="SUPFAM" id="SSF52402">
    <property type="entry name" value="Adenine nucleotide alpha hydrolases-like"/>
    <property type="match status" value="1"/>
</dbReference>
<evidence type="ECO:0000256" key="3">
    <source>
        <dbReference type="ARBA" id="ARBA00012746"/>
    </source>
</evidence>
<evidence type="ECO:0000256" key="6">
    <source>
        <dbReference type="ARBA" id="ARBA00022749"/>
    </source>
</evidence>
<dbReference type="Gene3D" id="3.30.300.10">
    <property type="match status" value="2"/>
</dbReference>
<dbReference type="FunFam" id="3.40.50.880:FF:000001">
    <property type="entry name" value="GMP synthase [glutamine-hydrolyzing]"/>
    <property type="match status" value="1"/>
</dbReference>
<evidence type="ECO:0000256" key="12">
    <source>
        <dbReference type="PROSITE-ProRule" id="PRU00886"/>
    </source>
</evidence>
<evidence type="ECO:0000256" key="11">
    <source>
        <dbReference type="ARBA" id="ARBA00049404"/>
    </source>
</evidence>
<evidence type="ECO:0000259" key="13">
    <source>
        <dbReference type="PROSITE" id="PS51553"/>
    </source>
</evidence>
<dbReference type="SUPFAM" id="SSF54810">
    <property type="entry name" value="GMP synthetase C-terminal dimerisation domain"/>
    <property type="match status" value="2"/>
</dbReference>
<dbReference type="Pfam" id="PF00958">
    <property type="entry name" value="GMP_synt_C"/>
    <property type="match status" value="2"/>
</dbReference>
<dbReference type="InterPro" id="IPR017926">
    <property type="entry name" value="GATASE"/>
</dbReference>
<gene>
    <name evidence="14" type="ORF">CL943_02540</name>
</gene>
<keyword evidence="8 12" id="KW-0067">ATP-binding</keyword>
<dbReference type="GO" id="GO:0003921">
    <property type="term" value="F:GMP synthase activity"/>
    <property type="evidence" value="ECO:0007669"/>
    <property type="project" value="InterPro"/>
</dbReference>
<dbReference type="AlphaFoldDB" id="A0A2D6M154"/>
<dbReference type="InterPro" id="IPR004739">
    <property type="entry name" value="GMP_synth_GATase"/>
</dbReference>
<dbReference type="SUPFAM" id="SSF52317">
    <property type="entry name" value="Class I glutamine amidotransferase-like"/>
    <property type="match status" value="1"/>
</dbReference>
<keyword evidence="9" id="KW-0315">Glutamine amidotransferase</keyword>
<evidence type="ECO:0000256" key="10">
    <source>
        <dbReference type="ARBA" id="ARBA00030464"/>
    </source>
</evidence>
<evidence type="ECO:0000256" key="4">
    <source>
        <dbReference type="ARBA" id="ARBA00022598"/>
    </source>
</evidence>
<dbReference type="InterPro" id="IPR014729">
    <property type="entry name" value="Rossmann-like_a/b/a_fold"/>
</dbReference>
<dbReference type="PANTHER" id="PTHR11922:SF2">
    <property type="entry name" value="GMP SYNTHASE [GLUTAMINE-HYDROLYZING]"/>
    <property type="match status" value="1"/>
</dbReference>
<feature type="domain" description="GMPS ATP-PPase" evidence="13">
    <location>
        <begin position="194"/>
        <end position="390"/>
    </location>
</feature>
<dbReference type="GO" id="GO:0005829">
    <property type="term" value="C:cytosol"/>
    <property type="evidence" value="ECO:0007669"/>
    <property type="project" value="TreeGrafter"/>
</dbReference>
<evidence type="ECO:0000313" key="15">
    <source>
        <dbReference type="Proteomes" id="UP000226592"/>
    </source>
</evidence>
<protein>
    <recommendedName>
        <fullName evidence="3">GMP synthase (glutamine-hydrolyzing)</fullName>
        <ecNumber evidence="3">6.3.5.2</ecNumber>
    </recommendedName>
    <alternativeName>
        <fullName evidence="10">GMP synthetase</fullName>
    </alternativeName>
</protein>
<comment type="caution">
    <text evidence="14">The sequence shown here is derived from an EMBL/GenBank/DDBJ whole genome shotgun (WGS) entry which is preliminary data.</text>
</comment>
<evidence type="ECO:0000256" key="9">
    <source>
        <dbReference type="ARBA" id="ARBA00022962"/>
    </source>
</evidence>
<dbReference type="EMBL" id="NZBU01000008">
    <property type="protein sequence ID" value="MAG22158.1"/>
    <property type="molecule type" value="Genomic_DNA"/>
</dbReference>
<feature type="binding site" evidence="12">
    <location>
        <begin position="221"/>
        <end position="227"/>
    </location>
    <ligand>
        <name>ATP</name>
        <dbReference type="ChEBI" id="CHEBI:30616"/>
    </ligand>
</feature>
<dbReference type="UniPathway" id="UPA00189">
    <property type="reaction ID" value="UER00296"/>
</dbReference>
<dbReference type="GO" id="GO:0005524">
    <property type="term" value="F:ATP binding"/>
    <property type="evidence" value="ECO:0007669"/>
    <property type="project" value="UniProtKB-UniRule"/>
</dbReference>
<dbReference type="InterPro" id="IPR022310">
    <property type="entry name" value="NAD/GMP_synthase"/>
</dbReference>
<sequence>MEENKIIVLDFGAQYGHLIARRVRQLHVFSEILEPTAPLEELKKAKGIILSGGPSSVYDKDAPAFNPEIFSLGKPILGLCYGHQLMAQQLGGKVEKGNVREFGTAELEIKNKEGLLADLGEKETVWMSHGDKVESLPQGFEVIGSTADCEAAAVADFSRNYFGLQFHPEVTHTPNGLKILENFVLGVCGCKQDWTIENYIEQKCEDVRKQVGKRNVFLLASGGVDSTVALALLDKALGAKRVYALHVDTGFMRKDESSAVEKALKDLGYNNFHVVNAEKEFFEAVKGLVEPEEKRKAIGEKFIEIQNRELRKLNMKPEDWLLGQGTIYPDTIETAGTKNAARIKTHHNRVDSIKNLIEAGLVVEPLDQLYKDEVRELGEQLGLPKEMVWRHPFPGPGLAIRCLCSDGKQDDLSAIDEKANVIAKEFGLEAKVLPVKSVGVQGDARTYAHPCALIGKANWETLEKASTRITNEIREINRVIWLLAPENIDSIELIATDLNASRIEVLREADAIAMNETQENGMMKEIWQFPTVMMPLHVNEKGESIVLRPVESLEAMTARFYPMKYEVLQKIVKKIMALESVSSIFYDVTHKPPATIEWE</sequence>
<dbReference type="NCBIfam" id="NF000848">
    <property type="entry name" value="PRK00074.1"/>
    <property type="match status" value="1"/>
</dbReference>
<comment type="pathway">
    <text evidence="2">Purine metabolism; GMP biosynthesis; GMP from XMP (L-Gln route): step 1/1.</text>
</comment>
<comment type="catalytic activity">
    <reaction evidence="11">
        <text>XMP + L-glutamine + ATP + H2O = GMP + L-glutamate + AMP + diphosphate + 2 H(+)</text>
        <dbReference type="Rhea" id="RHEA:11680"/>
        <dbReference type="ChEBI" id="CHEBI:15377"/>
        <dbReference type="ChEBI" id="CHEBI:15378"/>
        <dbReference type="ChEBI" id="CHEBI:29985"/>
        <dbReference type="ChEBI" id="CHEBI:30616"/>
        <dbReference type="ChEBI" id="CHEBI:33019"/>
        <dbReference type="ChEBI" id="CHEBI:57464"/>
        <dbReference type="ChEBI" id="CHEBI:58115"/>
        <dbReference type="ChEBI" id="CHEBI:58359"/>
        <dbReference type="ChEBI" id="CHEBI:456215"/>
        <dbReference type="EC" id="6.3.5.2"/>
    </reaction>
</comment>
<dbReference type="PANTHER" id="PTHR11922">
    <property type="entry name" value="GMP SYNTHASE-RELATED"/>
    <property type="match status" value="1"/>
</dbReference>
<keyword evidence="7 12" id="KW-0658">Purine biosynthesis</keyword>
<dbReference type="PRINTS" id="PR00099">
    <property type="entry name" value="CPSGATASE"/>
</dbReference>
<evidence type="ECO:0000256" key="1">
    <source>
        <dbReference type="ARBA" id="ARBA00002332"/>
    </source>
</evidence>
<dbReference type="CDD" id="cd01997">
    <property type="entry name" value="GMP_synthase_C"/>
    <property type="match status" value="1"/>
</dbReference>
<dbReference type="Gene3D" id="3.40.50.620">
    <property type="entry name" value="HUPs"/>
    <property type="match status" value="1"/>
</dbReference>
<evidence type="ECO:0000256" key="5">
    <source>
        <dbReference type="ARBA" id="ARBA00022741"/>
    </source>
</evidence>
<evidence type="ECO:0000256" key="7">
    <source>
        <dbReference type="ARBA" id="ARBA00022755"/>
    </source>
</evidence>
<dbReference type="Gene3D" id="3.40.50.880">
    <property type="match status" value="1"/>
</dbReference>
<organism evidence="14 15">
    <name type="scientific">Candidatus Iainarchaeum sp</name>
    <dbReference type="NCBI Taxonomy" id="3101447"/>
    <lineage>
        <taxon>Archaea</taxon>
        <taxon>Candidatus Iainarchaeota</taxon>
        <taxon>Candidatus Iainarchaeia</taxon>
        <taxon>Candidatus Iainarchaeales</taxon>
        <taxon>Candidatus Iainarchaeaceae</taxon>
        <taxon>Candidatus Iainarchaeum</taxon>
    </lineage>
</organism>
<dbReference type="Pfam" id="PF00117">
    <property type="entry name" value="GATase"/>
    <property type="match status" value="1"/>
</dbReference>
<dbReference type="CDD" id="cd01742">
    <property type="entry name" value="GATase1_GMP_Synthase"/>
    <property type="match status" value="1"/>
</dbReference>
<dbReference type="InterPro" id="IPR001674">
    <property type="entry name" value="GMP_synth_C"/>
</dbReference>
<reference evidence="15" key="1">
    <citation type="submission" date="2017-09" db="EMBL/GenBank/DDBJ databases">
        <title>The Reconstruction of 2,631 Draft Metagenome-Assembled Genomes from the Global Oceans.</title>
        <authorList>
            <person name="Tully B.J."/>
            <person name="Graham E.D."/>
            <person name="Heidelberg J.F."/>
        </authorList>
    </citation>
    <scope>NUCLEOTIDE SEQUENCE [LARGE SCALE GENOMIC DNA]</scope>
</reference>
<keyword evidence="5 12" id="KW-0547">Nucleotide-binding</keyword>
<evidence type="ECO:0000313" key="14">
    <source>
        <dbReference type="EMBL" id="MAG22158.1"/>
    </source>
</evidence>
<comment type="function">
    <text evidence="1">Catalyzes the synthesis of GMP from XMP.</text>
</comment>
<dbReference type="InterPro" id="IPR025777">
    <property type="entry name" value="GMPS_ATP_PPase_dom"/>
</dbReference>
<dbReference type="InterPro" id="IPR029062">
    <property type="entry name" value="Class_I_gatase-like"/>
</dbReference>
<dbReference type="Proteomes" id="UP000226592">
    <property type="component" value="Unassembled WGS sequence"/>
</dbReference>
<dbReference type="PRINTS" id="PR00097">
    <property type="entry name" value="ANTSNTHASEII"/>
</dbReference>
<accession>A0A2D6M154</accession>
<evidence type="ECO:0000256" key="2">
    <source>
        <dbReference type="ARBA" id="ARBA00005153"/>
    </source>
</evidence>
<keyword evidence="4" id="KW-0436">Ligase</keyword>
<dbReference type="PROSITE" id="PS51273">
    <property type="entry name" value="GATASE_TYPE_1"/>
    <property type="match status" value="1"/>
</dbReference>
<dbReference type="PROSITE" id="PS51553">
    <property type="entry name" value="GMPS_ATP_PPASE"/>
    <property type="match status" value="1"/>
</dbReference>
<evidence type="ECO:0000256" key="8">
    <source>
        <dbReference type="ARBA" id="ARBA00022840"/>
    </source>
</evidence>
<name>A0A2D6M154_9ARCH</name>
<keyword evidence="6 12" id="KW-0332">GMP biosynthesis</keyword>
<dbReference type="EC" id="6.3.5.2" evidence="3"/>